<dbReference type="Gene3D" id="3.40.800.20">
    <property type="entry name" value="Histone deacetylase domain"/>
    <property type="match status" value="1"/>
</dbReference>
<dbReference type="PRINTS" id="PR01270">
    <property type="entry name" value="HDASUPER"/>
</dbReference>
<dbReference type="PANTHER" id="PTHR10625:SF10">
    <property type="entry name" value="HISTONE DEACETYLASE HDAC1"/>
    <property type="match status" value="1"/>
</dbReference>
<dbReference type="PANTHER" id="PTHR10625">
    <property type="entry name" value="HISTONE DEACETYLASE HDAC1-RELATED"/>
    <property type="match status" value="1"/>
</dbReference>
<feature type="compositionally biased region" description="Acidic residues" evidence="5">
    <location>
        <begin position="539"/>
        <end position="549"/>
    </location>
</feature>
<feature type="region of interest" description="Disordered" evidence="5">
    <location>
        <begin position="539"/>
        <end position="823"/>
    </location>
</feature>
<comment type="similarity">
    <text evidence="1">Belongs to the histone deacetylase family. HD type 1 subfamily.</text>
</comment>
<comment type="caution">
    <text evidence="7">The sequence shown here is derived from an EMBL/GenBank/DDBJ whole genome shotgun (WGS) entry which is preliminary data.</text>
</comment>
<organism evidence="7 8">
    <name type="scientific">Sporothrix epigloea</name>
    <dbReference type="NCBI Taxonomy" id="1892477"/>
    <lineage>
        <taxon>Eukaryota</taxon>
        <taxon>Fungi</taxon>
        <taxon>Dikarya</taxon>
        <taxon>Ascomycota</taxon>
        <taxon>Pezizomycotina</taxon>
        <taxon>Sordariomycetes</taxon>
        <taxon>Sordariomycetidae</taxon>
        <taxon>Ophiostomatales</taxon>
        <taxon>Ophiostomataceae</taxon>
        <taxon>Sporothrix</taxon>
    </lineage>
</organism>
<feature type="compositionally biased region" description="Low complexity" evidence="5">
    <location>
        <begin position="635"/>
        <end position="657"/>
    </location>
</feature>
<dbReference type="InterPro" id="IPR023696">
    <property type="entry name" value="Ureohydrolase_dom_sf"/>
</dbReference>
<dbReference type="Pfam" id="PF00850">
    <property type="entry name" value="Hist_deacetyl"/>
    <property type="match status" value="1"/>
</dbReference>
<accession>A0ABP0E206</accession>
<keyword evidence="3 7" id="KW-0378">Hydrolase</keyword>
<reference evidence="7 8" key="1">
    <citation type="submission" date="2024-01" db="EMBL/GenBank/DDBJ databases">
        <authorList>
            <person name="Allen C."/>
            <person name="Tagirdzhanova G."/>
        </authorList>
    </citation>
    <scope>NUCLEOTIDE SEQUENCE [LARGE SCALE GENOMIC DNA]</scope>
    <source>
        <strain evidence="7 8">CBS 119000</strain>
    </source>
</reference>
<dbReference type="InterPro" id="IPR003084">
    <property type="entry name" value="HDAC_I/II"/>
</dbReference>
<dbReference type="CDD" id="cd10004">
    <property type="entry name" value="RPD3-like"/>
    <property type="match status" value="1"/>
</dbReference>
<feature type="compositionally biased region" description="Basic and acidic residues" evidence="5">
    <location>
        <begin position="761"/>
        <end position="788"/>
    </location>
</feature>
<gene>
    <name evidence="7" type="primary">RPD3</name>
    <name evidence="7" type="ORF">SEPCBS119000_006031</name>
</gene>
<dbReference type="EC" id="3.5.1.98" evidence="2"/>
<feature type="compositionally biased region" description="Basic and acidic residues" evidence="5">
    <location>
        <begin position="422"/>
        <end position="439"/>
    </location>
</feature>
<name>A0ABP0E206_9PEZI</name>
<feature type="compositionally biased region" description="Acidic residues" evidence="5">
    <location>
        <begin position="406"/>
        <end position="421"/>
    </location>
</feature>
<keyword evidence="4" id="KW-0156">Chromatin regulator</keyword>
<evidence type="ECO:0000256" key="4">
    <source>
        <dbReference type="ARBA" id="ARBA00022853"/>
    </source>
</evidence>
<evidence type="ECO:0000313" key="8">
    <source>
        <dbReference type="Proteomes" id="UP001642502"/>
    </source>
</evidence>
<evidence type="ECO:0000256" key="2">
    <source>
        <dbReference type="ARBA" id="ARBA00012111"/>
    </source>
</evidence>
<dbReference type="SUPFAM" id="SSF52768">
    <property type="entry name" value="Arginase/deacetylase"/>
    <property type="match status" value="1"/>
</dbReference>
<feature type="region of interest" description="Disordered" evidence="5">
    <location>
        <begin position="396"/>
        <end position="464"/>
    </location>
</feature>
<proteinExistence type="inferred from homology"/>
<evidence type="ECO:0000256" key="5">
    <source>
        <dbReference type="SAM" id="MobiDB-lite"/>
    </source>
</evidence>
<dbReference type="InterPro" id="IPR000286">
    <property type="entry name" value="HDACs"/>
</dbReference>
<evidence type="ECO:0000256" key="1">
    <source>
        <dbReference type="ARBA" id="ARBA00006457"/>
    </source>
</evidence>
<protein>
    <recommendedName>
        <fullName evidence="2">histone deacetylase</fullName>
        <ecNumber evidence="2">3.5.1.98</ecNumber>
    </recommendedName>
</protein>
<dbReference type="InterPro" id="IPR037138">
    <property type="entry name" value="His_deacetylse_dom_sf"/>
</dbReference>
<dbReference type="InterPro" id="IPR023801">
    <property type="entry name" value="His_deacetylse_dom"/>
</dbReference>
<dbReference type="Proteomes" id="UP001642502">
    <property type="component" value="Unassembled WGS sequence"/>
</dbReference>
<feature type="compositionally biased region" description="Basic and acidic residues" evidence="5">
    <location>
        <begin position="687"/>
        <end position="727"/>
    </location>
</feature>
<feature type="compositionally biased region" description="Basic and acidic residues" evidence="5">
    <location>
        <begin position="742"/>
        <end position="754"/>
    </location>
</feature>
<feature type="domain" description="Histone deacetylase" evidence="6">
    <location>
        <begin position="42"/>
        <end position="330"/>
    </location>
</feature>
<dbReference type="GO" id="GO:0141221">
    <property type="term" value="F:histone deacetylase activity, hydrolytic mechanism"/>
    <property type="evidence" value="ECO:0007669"/>
    <property type="project" value="UniProtKB-EC"/>
</dbReference>
<evidence type="ECO:0000313" key="7">
    <source>
        <dbReference type="EMBL" id="CAK7274169.1"/>
    </source>
</evidence>
<feature type="compositionally biased region" description="Low complexity" evidence="5">
    <location>
        <begin position="728"/>
        <end position="739"/>
    </location>
</feature>
<keyword evidence="8" id="KW-1185">Reference proteome</keyword>
<sequence length="823" mass="89698">MATDAAGVNRSRPLYEVVRNDKKRVAYFYDSDIGNYAYVTGHPMKPHRIRLAHSLMMNYGVYKFLEVYRAKPAVFMEMTQFHTDEYIDFLQKVTPDNMDSYQREQSKYNVGDDCPVFDGLFEFCGISAGGSMEGAARLNRNKCDIAINWAGGLHHAKKSEASGFCYVNDIVLAIIELLRFNKRVLYIDIDVHHGDGVEEAFYTTDRVMTVSFHKYGEYFPGTGELRDIGIGTGKNYAVNFPLRDGIDDASYKTIFEPVIEAVMQYYQPDAVVLQCGGDSLSGDRLGCFNLSMRGHSNCVDFVRSFNLPTLVLGGGGYTMRNVARTWAYETGRLVGVEMDSVLPYTEYYEYYGPDYELDVRSSNMENANNYEYLEKIKIAVIENLKKTAPVPSVQMQDIPRQSMGMTDEEEAELDDLDEDENKDVRVTQRQWEKNRQRTDEFDESDDEDMARANGVKYDGPPRRSILDYRNPNADYEVDSGAATPTNGTIVAAAAEKEDSDVDIPDADVITKTEELDTENAAAAAAQNLIAVKEAEDINENGDINMEDADATQTAAVAETKSTPKSETEAETSQAGMKAEDKDDIAAKPTTTGKNTSAGASLTTDPAKESSNGDVEMPDFDEKAEAREETIASDPTETAVEADSSAADAATATATVETKPNSEAAPVNSKTDTASETDKAAEASLKPTNKETQEAGKVKDVNGAKKIEVHAAETDSAALEKVENKSDDAPAPTTADAPTASKPESEKDDAAKGEKNAAGGNDRVEDKESRSDDETRKEEPAAADEKKVASDSISKADSALATGGDAGGKSAIAATDSAIKNELN</sequence>
<evidence type="ECO:0000259" key="6">
    <source>
        <dbReference type="Pfam" id="PF00850"/>
    </source>
</evidence>
<dbReference type="PRINTS" id="PR01271">
    <property type="entry name" value="HISDACETLASE"/>
</dbReference>
<feature type="compositionally biased region" description="Polar residues" evidence="5">
    <location>
        <begin position="550"/>
        <end position="560"/>
    </location>
</feature>
<dbReference type="EMBL" id="CAWUON010000133">
    <property type="protein sequence ID" value="CAK7274169.1"/>
    <property type="molecule type" value="Genomic_DNA"/>
</dbReference>
<feature type="compositionally biased region" description="Polar residues" evidence="5">
    <location>
        <begin position="588"/>
        <end position="612"/>
    </location>
</feature>
<evidence type="ECO:0000256" key="3">
    <source>
        <dbReference type="ARBA" id="ARBA00022801"/>
    </source>
</evidence>
<feature type="compositionally biased region" description="Basic and acidic residues" evidence="5">
    <location>
        <begin position="619"/>
        <end position="629"/>
    </location>
</feature>